<keyword evidence="10" id="KW-0969">Cilium</keyword>
<keyword evidence="2" id="KW-0963">Cytoplasm</keyword>
<keyword evidence="7" id="KW-0282">Flagellum</keyword>
<dbReference type="InterPro" id="IPR027417">
    <property type="entry name" value="P-loop_NTPase"/>
</dbReference>
<evidence type="ECO:0000256" key="3">
    <source>
        <dbReference type="ARBA" id="ARBA00022701"/>
    </source>
</evidence>
<dbReference type="InterPro" id="IPR024317">
    <property type="entry name" value="Dynein_heavy_chain_D4_dom"/>
</dbReference>
<dbReference type="Gene3D" id="1.20.920.30">
    <property type="match status" value="1"/>
</dbReference>
<dbReference type="Pfam" id="PF12780">
    <property type="entry name" value="AAA_8"/>
    <property type="match status" value="1"/>
</dbReference>
<dbReference type="Pfam" id="PF03028">
    <property type="entry name" value="Dynein_heavy"/>
    <property type="match status" value="1"/>
</dbReference>
<evidence type="ECO:0000256" key="10">
    <source>
        <dbReference type="ARBA" id="ARBA00023069"/>
    </source>
</evidence>
<evidence type="ECO:0000256" key="11">
    <source>
        <dbReference type="ARBA" id="ARBA00023175"/>
    </source>
</evidence>
<feature type="coiled-coil region" evidence="14">
    <location>
        <begin position="3006"/>
        <end position="3068"/>
    </location>
</feature>
<name>A0ABQ5SER5_9CHLO</name>
<dbReference type="InterPro" id="IPR003593">
    <property type="entry name" value="AAA+_ATPase"/>
</dbReference>
<evidence type="ECO:0000313" key="18">
    <source>
        <dbReference type="Proteomes" id="UP001165090"/>
    </source>
</evidence>
<evidence type="ECO:0000256" key="8">
    <source>
        <dbReference type="ARBA" id="ARBA00023017"/>
    </source>
</evidence>
<dbReference type="InterPro" id="IPR026983">
    <property type="entry name" value="DHC"/>
</dbReference>
<feature type="region of interest" description="Disordered" evidence="15">
    <location>
        <begin position="1"/>
        <end position="54"/>
    </location>
</feature>
<protein>
    <recommendedName>
        <fullName evidence="16">AAA+ ATPase domain-containing protein</fullName>
    </recommendedName>
</protein>
<dbReference type="InterPro" id="IPR042219">
    <property type="entry name" value="AAA_lid_11_sf"/>
</dbReference>
<dbReference type="InterPro" id="IPR041228">
    <property type="entry name" value="Dynein_C"/>
</dbReference>
<sequence>MPSGDKGRGALELPVPESPVWLPSIAQGKTSSRNGSPGGGFTLPKTRTIPVPTTLKSTADLFSIGTLPNMPQLEIGTTRRKSTIPKLPSIEKRPPSERSSQNDLHHYQQQQQQQLQQQSSRRQPLSEPSTESMGEEEETEAQEEEEQPDGPRVDERDAAYDPDLIPGINTGDDVVEFYGKYGQDSAVKFFYCNRAPEGVRFRPYDLLVVQRQKIGPEYFTVSATGVMRIKRGVQAEFTPLAEWVREKTLFDLISAIGFFRNYLTGRCFRRWLKAVRQKNFNKVKAQIEGSLFLAKGTFCPHLLEIYTAVDEVRATPFASANGAHLYALQEYAEMQVNAREHKAKPALEAIVEKVQKVLERVCREVQKQARLYQQSVRDQAELEDTTGVELLQGRNAGCARPMITIKREKIERAQNFARVMKEVTMLGAFIRLADYLFVECVISRAITTTEEVLALLTAPKTSADKQSKGVFMTTIGFIPEGITFTPDDTAVMEELNNVIEGIIGLAQQAPRLIFMRAFAQYFDGKPSGLNPSSVIRSSPYFNELRNSITTSIQEDFMSARDYVKLFEAYRMVYDFGRTWSFEAYSSKPKSLREIRRDMHRQREWRNELDRMKIFNVVGCLYVDSKSLRNDLMPITLTTLERIKGLLLTMAREFCLSVLEDVNTRIALLQARPTALDEFMAYQVMHAKQVESKKQVLAQAAQVDDMYDMLAAYEQKISTTDAVKHDDLREASNTFVTELTAGKEFMADHKAAQMDSLSANITRTHEELANIMASLNKGDYINPDADAESVLVDLEAVLSQLRDLSTACDTYKEYQMLFELEPDGFPDLAAVEKEANAKYQLWKSLYDFMEKSHNWTEDPILDENGVSQMSIEAIRAEVEDYAQRAYKMGKAAKEDQVVVRLKDCIDDFKQILPLVEELANPALKTRHWEQIFKLIDADIPPNDNGIGYAPFSVRMLLQYNGLDRYEPISAISGVASKEYSLEKVLEKMEKDWKGVEFRCIEYKDTGTFILGGTDEIQALLDDQIVKTQAMRASPYIKPLEAQANKWETMLTTLQDMLDNWLTCQATWQYLEPIFSSPDILKQMPEEGEKFQIVDQSWRELMESTSQSPACTTVAEERDKLLALQEANRLLEEIQKGLAAYLELKRLAFPRFFFLSNDEMLEILSETKDPTRVQPHLKKCFEGIDKLRFENGAVDITGMISCEGEVVPLKTKIKPGDANGSVEKWLVQVESGMVESVQEVCRRGVRSYPTVPRDRWVLEWPGQVVLVVTAIYWTREVVEAITSHTPGALHACAERNTAQLGNIVSLVRGELSKLNRATLSALVVMDVHARDVVVALAGEKGVAGDPNHFSWLSQLRMYWEIKKPSQATEEDEGTIMVRMMNAEVEYGYEYLGNSMRLVVTPLTDRCYRTLISAIHLNLGGAPEGPAGTGKTETTKDLAKALARQCVVFNCSDTLDYQTMAKFFKGLASSGAWACFDEFNRIDLEVLSVVAQQVLEIQLAVKQRVKSFFFEGSELPLRPTCNVFITMNPGYAGRSELPDNLKALFRTVAMMVPDYALISEIMLYSNGYLQARECARKIVATYKLCSEQLSSQDHYDYGMRAVMAVLRAAGNLKRRFPDTDEYVLMLRSIIDVNLCKFLSHDVPLFNGIVSDLFPGVVLPEPDYGHLMEAMKRQCVLLNLQPTQYFLMKTIQLYEMVVVRHGLMTVGQPFSGKTASLKVLAGSLTDLHERGIQGALYNKVQLRTINPKSVTMGQLYGETDKATQEWKDGVLAVTFRSLAADPSEDRKWLVLDGPVDAIWIENMNTVLDDNKKLCLPNSEIIQMSSTMSMIFEVGDLAVASPATVSRCGMVYLEPHQLGWNPLLISWLATLPRCLGPKVRRHLEQLFEWLMPPCLRFVRKDAKEVSPTEDIGLARTTMRLMAALLADDFGHTVNPITSDKAASGAAAAAEAGTQPSTAPASAAGTTDGSVPQDGARASVQGSFSGAAAAEDDDNDESKPVGRQSSNEHDVPPGYAYDDNTKIILVEAAFLFALVWSVGCTGDGETRRKFDNFLRNMLSGMIPDGYLDYVNPALKVHMSIPPPPPDGGATVFDYALQKRGSGRGLVPGSWQLWTDTIPDLSIPADAQFADIIIPTKDSARYTFLLDTALQNNQPLLMVGPTGTGKSTYINRHLVWGLPKDKWTPIFVTFSARTTANMAQDQVDGRLDKRRKGVYGPPMGRRAVLFVDDLNMPAKETYGAQPPIELLRQAVDQGGWYGRDNHFRTLIDVQLVAAMGPPGGGRTFVTNRFLRHFNVLALSQVAEDSLVHIFRTILDWHLTTKKFPQQVVALSSGLINATLEVYSQSMSKLLPTPTKSHYVFNLRDFARVVQGVMMLPPESLPQVTDPMDALTSTQAVSLYRRLWVHEVFRVFYDRLVDDLDREWLIGQVKTTVACYLGVGFDMLMDGLLSDEDRQSARPITHEDMRRCFFGDYADTNEAEPAMRKYAEVPDVAGLVTTMEEYLMDHNGTSKRPMNLAMFLFAVEHVSRICRLLKQPGGNMLLVGVGGSGRQSLTRLAGFICGMEVLQVEIAKSYGRTEWREDLKKVLRRAGAEMKAVVFLFSDTQIKDESFLEDINNILNSGEVPNMFPQDERMQIMEAVRPRAAKRGLETPLELWGHFVETCRRNLHVVLCFSPIGDAFRERLRANPSIVNCCTIDWFRTWPRDALEAVAFKFLREMELDEGTRSQLVQLCQAFHSKIRTASEDFKTQLGRHNYVTPTSYLELINTFRTLLDQKRAANRKAHSRYSVGLQKLESSAEQVAGMQAELQALQPQLVRTVAEVESLMGVIAREKAEVVEPKAAIVKGEEAKAQEKADAAKAIKDECEADLAEALPILNEALAALDTIDEKDINYIKKLGNPPNIIKLVLEAVCVILDVKPAKVKDDSGKMVLDYWKPSVGLMNEKDFLQRLKLYDKDNIPPRIIGEIRERFIKNDAFTPAAARNASPAAEGMCKWVHAMSSYDKVAKVVAPKKAKLAEAEAQYEEVMVGLRAKQQELADLRTKLAAMESDLRTNTKKKERLEQEVALCSVKLERAEKLIGGLGGEKVRWTESAQALKDAAVALTGDMLVAAGIIAYCGAFTASFRQTIIESFIDLVRSAGIPHTPRFSLAASLGDPVRIREWLIAGLPNDSFSIENGIIVAHARRWPLMIDPQGQANKWVKNLEKERKLQVIKLSDGGEYLRVLENAIQFGLPVLLENVGEELDPSLEPLLLKQTFKSMGVTCIRLGDATIEYSADFRFYITTKLRNPHYLPEVSVKVTLLNFMITPAGLADQLLGVAVATERPDLEEQKAQLVLQGAENTRRLAEIEDRILEVLSNSTGNILEDETAISIITQAKTLGNEIQEKQRAAEVTEREIDTARTGYKPCGDYTSILFFCISDLAAIDPMYQYSLPWFVNLYVASMHSAEPSPVLSQRLENIYDHFTYSLYRNVCRSLFEKDKLLFAFLLCTRILETKGRIDPEEYMFLLTGGLGGAGDPRANPAPDWLVDRGWREMCRLDRLPTFMGLSDAFASDPSAWRPLYDSSEPHRTTLPGLYNSLDSFRKLLILRCVRPDKVVPAVQDFVEATLGQKYVEPPPFDLAACYTDSAPTTPLIFVLSPGSDPTAALLQFAGERNMASRLMAISLGQGQGPKASAMIAEGAKSGCWVVLQNCHLAPSWMPTLDKICEELQPENTHSEFRLWMTSYPSPKFPVNILQNGVKMTNEPPKGIKANMRRSYMIEPICQDKEFFEACAKPGPFKKLLFGLVFFHALVQERRKFGPLGWNIPYGFDDGDQRISVRQLKMFLDESAAGALPPFAALRYVTGECNYGGRVTDDKDRLLLNTVLERCYCPDIISNENYKLSSSGLYYAPSEGDRASYLAYIDTLPIIPLPEAFGLHENADIAKDQNDTAAMFASLLAMTGAAGGSGGGGSGSAEDRVAAVVAECLARLPPQYDVESIQRRWPVKYEESMNTVLVQECSRFNKLLAVLHESLANIRLAIQGLLVMSSELEAAFSSIAINQVPELWKRRSYPSLKPLGSYLDDLYARLDMFTSWAANGPPPSFWLPGFFFVQSFLTASLQNYARKRRVPIDTVGFGFETLGMDSGAYRQQPSEGVYVHGLYLEGCGWNAHSQRLCESQPKVLFVPGPVMWLRPRPAEQRHDYLHYDCPLYRTADRRGVLATTGHSTNFVMFVKLPTDMPPSHWIMRGVALLTQLSD</sequence>
<keyword evidence="12" id="KW-0206">Cytoskeleton</keyword>
<dbReference type="InterPro" id="IPR041658">
    <property type="entry name" value="AAA_lid_11"/>
</dbReference>
<dbReference type="Pfam" id="PF18198">
    <property type="entry name" value="AAA_lid_11"/>
    <property type="match status" value="1"/>
</dbReference>
<accession>A0ABQ5SER5</accession>
<evidence type="ECO:0000259" key="16">
    <source>
        <dbReference type="SMART" id="SM00382"/>
    </source>
</evidence>
<dbReference type="Gene3D" id="1.10.8.720">
    <property type="entry name" value="Region D6 of dynein motor"/>
    <property type="match status" value="1"/>
</dbReference>
<dbReference type="Gene3D" id="1.10.287.2620">
    <property type="match status" value="1"/>
</dbReference>
<dbReference type="InterPro" id="IPR043157">
    <property type="entry name" value="Dynein_AAA1S"/>
</dbReference>
<feature type="region of interest" description="Disordered" evidence="15">
    <location>
        <begin position="1942"/>
        <end position="2008"/>
    </location>
</feature>
<keyword evidence="13" id="KW-0966">Cell projection</keyword>
<keyword evidence="11" id="KW-0505">Motor protein</keyword>
<evidence type="ECO:0000313" key="17">
    <source>
        <dbReference type="EMBL" id="GLI67943.1"/>
    </source>
</evidence>
<dbReference type="Pfam" id="PF22597">
    <property type="entry name" value="DYN_lid"/>
    <property type="match status" value="1"/>
</dbReference>
<dbReference type="Gene3D" id="3.40.50.300">
    <property type="entry name" value="P-loop containing nucleotide triphosphate hydrolases"/>
    <property type="match status" value="5"/>
</dbReference>
<evidence type="ECO:0000256" key="12">
    <source>
        <dbReference type="ARBA" id="ARBA00023212"/>
    </source>
</evidence>
<feature type="domain" description="AAA+ ATPase" evidence="16">
    <location>
        <begin position="1414"/>
        <end position="1553"/>
    </location>
</feature>
<dbReference type="SUPFAM" id="SSF52540">
    <property type="entry name" value="P-loop containing nucleoside triphosphate hydrolases"/>
    <property type="match status" value="4"/>
</dbReference>
<dbReference type="Pfam" id="PF17852">
    <property type="entry name" value="Dynein_AAA_lid"/>
    <property type="match status" value="2"/>
</dbReference>
<evidence type="ECO:0000256" key="5">
    <source>
        <dbReference type="ARBA" id="ARBA00022794"/>
    </source>
</evidence>
<organism evidence="17 18">
    <name type="scientific">Volvox africanus</name>
    <dbReference type="NCBI Taxonomy" id="51714"/>
    <lineage>
        <taxon>Eukaryota</taxon>
        <taxon>Viridiplantae</taxon>
        <taxon>Chlorophyta</taxon>
        <taxon>core chlorophytes</taxon>
        <taxon>Chlorophyceae</taxon>
        <taxon>CS clade</taxon>
        <taxon>Chlamydomonadales</taxon>
        <taxon>Volvocaceae</taxon>
        <taxon>Volvox</taxon>
    </lineage>
</organism>
<dbReference type="Pfam" id="PF12781">
    <property type="entry name" value="AAA_9"/>
    <property type="match status" value="1"/>
</dbReference>
<evidence type="ECO:0000256" key="7">
    <source>
        <dbReference type="ARBA" id="ARBA00022846"/>
    </source>
</evidence>
<reference evidence="17 18" key="1">
    <citation type="journal article" date="2023" name="IScience">
        <title>Expanded male sex-determining region conserved during the evolution of homothallism in the green alga Volvox.</title>
        <authorList>
            <person name="Yamamoto K."/>
            <person name="Matsuzaki R."/>
            <person name="Mahakham W."/>
            <person name="Heman W."/>
            <person name="Sekimoto H."/>
            <person name="Kawachi M."/>
            <person name="Minakuchi Y."/>
            <person name="Toyoda A."/>
            <person name="Nozaki H."/>
        </authorList>
    </citation>
    <scope>NUCLEOTIDE SEQUENCE [LARGE SCALE GENOMIC DNA]</scope>
    <source>
        <strain evidence="17 18">NIES-4468</strain>
    </source>
</reference>
<dbReference type="Proteomes" id="UP001165090">
    <property type="component" value="Unassembled WGS sequence"/>
</dbReference>
<dbReference type="Gene3D" id="3.10.490.20">
    <property type="match status" value="1"/>
</dbReference>
<feature type="compositionally biased region" description="Acidic residues" evidence="15">
    <location>
        <begin position="133"/>
        <end position="148"/>
    </location>
</feature>
<dbReference type="Gene3D" id="1.10.472.130">
    <property type="match status" value="1"/>
</dbReference>
<dbReference type="EMBL" id="BSDZ01000079">
    <property type="protein sequence ID" value="GLI67943.1"/>
    <property type="molecule type" value="Genomic_DNA"/>
</dbReference>
<evidence type="ECO:0000256" key="4">
    <source>
        <dbReference type="ARBA" id="ARBA00022741"/>
    </source>
</evidence>
<feature type="compositionally biased region" description="Low complexity" evidence="15">
    <location>
        <begin position="108"/>
        <end position="132"/>
    </location>
</feature>
<dbReference type="Pfam" id="PF12775">
    <property type="entry name" value="AAA_7"/>
    <property type="match status" value="1"/>
</dbReference>
<dbReference type="Gene3D" id="1.20.920.20">
    <property type="match status" value="1"/>
</dbReference>
<feature type="region of interest" description="Disordered" evidence="15">
    <location>
        <begin position="72"/>
        <end position="167"/>
    </location>
</feature>
<dbReference type="Pfam" id="PF12777">
    <property type="entry name" value="MT"/>
    <property type="match status" value="1"/>
</dbReference>
<dbReference type="InterPro" id="IPR004273">
    <property type="entry name" value="Dynein_heavy_D6_P-loop"/>
</dbReference>
<evidence type="ECO:0000256" key="13">
    <source>
        <dbReference type="ARBA" id="ARBA00023273"/>
    </source>
</evidence>
<dbReference type="Pfam" id="PF18199">
    <property type="entry name" value="Dynein_C"/>
    <property type="match status" value="1"/>
</dbReference>
<dbReference type="InterPro" id="IPR013602">
    <property type="entry name" value="Dynein_heavy_linker"/>
</dbReference>
<dbReference type="SMART" id="SM00382">
    <property type="entry name" value="AAA"/>
    <property type="match status" value="2"/>
</dbReference>
<dbReference type="Gene3D" id="1.10.8.710">
    <property type="match status" value="1"/>
</dbReference>
<evidence type="ECO:0000256" key="14">
    <source>
        <dbReference type="SAM" id="Coils"/>
    </source>
</evidence>
<feature type="compositionally biased region" description="Low complexity" evidence="15">
    <location>
        <begin position="1942"/>
        <end position="1961"/>
    </location>
</feature>
<dbReference type="InterPro" id="IPR024743">
    <property type="entry name" value="Dynein_HC_stalk"/>
</dbReference>
<evidence type="ECO:0000256" key="1">
    <source>
        <dbReference type="ARBA" id="ARBA00004611"/>
    </source>
</evidence>
<feature type="coiled-coil region" evidence="14">
    <location>
        <begin position="1112"/>
        <end position="1142"/>
    </location>
</feature>
<dbReference type="Gene3D" id="6.10.140.1060">
    <property type="match status" value="1"/>
</dbReference>
<dbReference type="InterPro" id="IPR035699">
    <property type="entry name" value="AAA_6"/>
</dbReference>
<feature type="domain" description="AAA+ ATPase" evidence="16">
    <location>
        <begin position="2145"/>
        <end position="2292"/>
    </location>
</feature>
<gene>
    <name evidence="17" type="ORF">VaNZ11_012274</name>
</gene>
<dbReference type="InterPro" id="IPR041466">
    <property type="entry name" value="Dynein_AAA5_ext"/>
</dbReference>
<dbReference type="Gene3D" id="1.20.140.100">
    <property type="entry name" value="Dynein heavy chain, N-terminal domain 2"/>
    <property type="match status" value="1"/>
</dbReference>
<keyword evidence="9 14" id="KW-0175">Coiled coil</keyword>
<dbReference type="Gene3D" id="1.20.58.1120">
    <property type="match status" value="1"/>
</dbReference>
<evidence type="ECO:0000256" key="2">
    <source>
        <dbReference type="ARBA" id="ARBA00022490"/>
    </source>
</evidence>
<keyword evidence="5" id="KW-0970">Cilium biogenesis/degradation</keyword>
<dbReference type="Gene3D" id="3.20.180.20">
    <property type="entry name" value="Dynein heavy chain, N-terminal domain 2"/>
    <property type="match status" value="1"/>
</dbReference>
<keyword evidence="4" id="KW-0547">Nucleotide-binding</keyword>
<dbReference type="InterPro" id="IPR042228">
    <property type="entry name" value="Dynein_linker_3"/>
</dbReference>
<keyword evidence="8" id="KW-0243">Dynein</keyword>
<evidence type="ECO:0000256" key="9">
    <source>
        <dbReference type="ARBA" id="ARBA00023054"/>
    </source>
</evidence>
<keyword evidence="6" id="KW-0067">ATP-binding</keyword>
<dbReference type="InterPro" id="IPR043160">
    <property type="entry name" value="Dynein_C_barrel"/>
</dbReference>
<feature type="compositionally biased region" description="Basic and acidic residues" evidence="15">
    <location>
        <begin position="149"/>
        <end position="159"/>
    </location>
</feature>
<dbReference type="PANTHER" id="PTHR45703:SF35">
    <property type="entry name" value="DYNEIN HEAVY CHAIN"/>
    <property type="match status" value="1"/>
</dbReference>
<dbReference type="InterPro" id="IPR054354">
    <property type="entry name" value="DYNC2H1-like_lid"/>
</dbReference>
<comment type="subcellular location">
    <subcellularLocation>
        <location evidence="1">Cytoplasm</location>
        <location evidence="1">Cytoskeleton</location>
        <location evidence="1">Flagellum axoneme</location>
    </subcellularLocation>
</comment>
<dbReference type="PANTHER" id="PTHR45703">
    <property type="entry name" value="DYNEIN HEAVY CHAIN"/>
    <property type="match status" value="1"/>
</dbReference>
<keyword evidence="18" id="KW-1185">Reference proteome</keyword>
<dbReference type="Gene3D" id="1.10.8.1220">
    <property type="match status" value="1"/>
</dbReference>
<evidence type="ECO:0000256" key="6">
    <source>
        <dbReference type="ARBA" id="ARBA00022840"/>
    </source>
</evidence>
<dbReference type="InterPro" id="IPR042222">
    <property type="entry name" value="Dynein_2_N"/>
</dbReference>
<dbReference type="Pfam" id="PF12774">
    <property type="entry name" value="AAA_6"/>
    <property type="match status" value="1"/>
</dbReference>
<proteinExistence type="predicted"/>
<dbReference type="Gene3D" id="1.20.1270.280">
    <property type="match status" value="1"/>
</dbReference>
<comment type="caution">
    <text evidence="17">The sequence shown here is derived from an EMBL/GenBank/DDBJ whole genome shotgun (WGS) entry which is preliminary data.</text>
</comment>
<dbReference type="InterPro" id="IPR035706">
    <property type="entry name" value="AAA_9"/>
</dbReference>
<dbReference type="Pfam" id="PF08393">
    <property type="entry name" value="DHC_N2"/>
    <property type="match status" value="1"/>
</dbReference>
<evidence type="ECO:0000256" key="15">
    <source>
        <dbReference type="SAM" id="MobiDB-lite"/>
    </source>
</evidence>
<keyword evidence="3" id="KW-0493">Microtubule</keyword>